<keyword evidence="2 10" id="KW-0645">Protease</keyword>
<feature type="binding site" evidence="10">
    <location>
        <position position="211"/>
    </location>
    <ligand>
        <name>Zn(2+)</name>
        <dbReference type="ChEBI" id="CHEBI:29105"/>
        <note>catalytic</note>
    </ligand>
</feature>
<feature type="domain" description="EGF-like" evidence="14">
    <location>
        <begin position="309"/>
        <end position="346"/>
    </location>
</feature>
<keyword evidence="16" id="KW-1185">Reference proteome</keyword>
<dbReference type="SMART" id="SM00042">
    <property type="entry name" value="CUB"/>
    <property type="match status" value="1"/>
</dbReference>
<dbReference type="InterPro" id="IPR035914">
    <property type="entry name" value="Sperma_CUB_dom_sf"/>
</dbReference>
<sequence>MTCETRRLIKREAQITKDMVEKEGQRQLAVAKSLGKDIIPNNLRKIATLCDIDEDYNYDEDGEDTRRKNATRKRRKAIRPSSYGISERIENGRARRGKRGSVISESGEWWDPAKPIYYDFDDKIADGLTKHNQSFAKILQRALSTIEENTCFTFIRNKGPSAKILYVDDAKLGCFSPQGKSSKYNEGKYKISLSSAADCWTFSTAVHETFHVLGIAHEMARPDRHEYLLVDDASITNAGGNWAGEFEYYGMIPFKSPFDYGSVMFYSPYDYHKSGKSCEPVMFATDARYQFTMSGEEGPTFYDFKQLNDIYKCSASSLICENGGYTNPKNGQKCNCPSNYAGATCNQLAPSIGLSPNCGGKYSVSNSWTNITADIKGSYDNEHKCIWHFTSPANSRIQLKAKIINIENVTECNHDGYCRDGSLEIKAIKDLSQTGYRFCCDETLTKVGNTFESPSNYLPVILHARQHFKISLVFRAIN</sequence>
<evidence type="ECO:0000259" key="14">
    <source>
        <dbReference type="PROSITE" id="PS50026"/>
    </source>
</evidence>
<dbReference type="SMART" id="SM00235">
    <property type="entry name" value="ZnMc"/>
    <property type="match status" value="1"/>
</dbReference>
<dbReference type="GO" id="GO:0006508">
    <property type="term" value="P:proteolysis"/>
    <property type="evidence" value="ECO:0007669"/>
    <property type="project" value="UniProtKB-KW"/>
</dbReference>
<evidence type="ECO:0000256" key="12">
    <source>
        <dbReference type="SAM" id="MobiDB-lite"/>
    </source>
</evidence>
<evidence type="ECO:0000256" key="8">
    <source>
        <dbReference type="PROSITE-ProRule" id="PRU00059"/>
    </source>
</evidence>
<dbReference type="InterPro" id="IPR006026">
    <property type="entry name" value="Peptidase_Metallo"/>
</dbReference>
<evidence type="ECO:0000256" key="5">
    <source>
        <dbReference type="ARBA" id="ARBA00022833"/>
    </source>
</evidence>
<feature type="domain" description="CUB" evidence="13">
    <location>
        <begin position="358"/>
        <end position="478"/>
    </location>
</feature>
<evidence type="ECO:0000256" key="3">
    <source>
        <dbReference type="ARBA" id="ARBA00022723"/>
    </source>
</evidence>
<dbReference type="GO" id="GO:0004222">
    <property type="term" value="F:metalloendopeptidase activity"/>
    <property type="evidence" value="ECO:0007669"/>
    <property type="project" value="UniProtKB-UniRule"/>
</dbReference>
<dbReference type="CDD" id="cd00041">
    <property type="entry name" value="CUB"/>
    <property type="match status" value="1"/>
</dbReference>
<dbReference type="PANTHER" id="PTHR10127:SF780">
    <property type="entry name" value="METALLOENDOPEPTIDASE"/>
    <property type="match status" value="1"/>
</dbReference>
<keyword evidence="3 10" id="KW-0479">Metal-binding</keyword>
<evidence type="ECO:0000256" key="4">
    <source>
        <dbReference type="ARBA" id="ARBA00022801"/>
    </source>
</evidence>
<feature type="domain" description="Peptidase M12A" evidence="15">
    <location>
        <begin position="101"/>
        <end position="314"/>
    </location>
</feature>
<protein>
    <recommendedName>
        <fullName evidence="11">Metalloendopeptidase</fullName>
        <ecNumber evidence="11">3.4.24.-</ecNumber>
    </recommendedName>
</protein>
<feature type="binding site" evidence="10">
    <location>
        <position position="217"/>
    </location>
    <ligand>
        <name>Zn(2+)</name>
        <dbReference type="ChEBI" id="CHEBI:29105"/>
        <note>catalytic</note>
    </ligand>
</feature>
<dbReference type="WBParaSite" id="PSAMB.scaffold60size89922.g1148.t1">
    <property type="protein sequence ID" value="PSAMB.scaffold60size89922.g1148.t1"/>
    <property type="gene ID" value="PSAMB.scaffold60size89922.g1148"/>
</dbReference>
<evidence type="ECO:0000256" key="2">
    <source>
        <dbReference type="ARBA" id="ARBA00022670"/>
    </source>
</evidence>
<comment type="cofactor">
    <cofactor evidence="10 11">
        <name>Zn(2+)</name>
        <dbReference type="ChEBI" id="CHEBI:29105"/>
    </cofactor>
    <text evidence="10 11">Binds 1 zinc ion per subunit.</text>
</comment>
<evidence type="ECO:0000256" key="10">
    <source>
        <dbReference type="PROSITE-ProRule" id="PRU01211"/>
    </source>
</evidence>
<feature type="disulfide bond" evidence="9">
    <location>
        <begin position="336"/>
        <end position="345"/>
    </location>
</feature>
<evidence type="ECO:0000256" key="6">
    <source>
        <dbReference type="ARBA" id="ARBA00023049"/>
    </source>
</evidence>
<keyword evidence="1 9" id="KW-0245">EGF-like domain</keyword>
<dbReference type="Pfam" id="PF00431">
    <property type="entry name" value="CUB"/>
    <property type="match status" value="1"/>
</dbReference>
<dbReference type="InterPro" id="IPR001506">
    <property type="entry name" value="Peptidase_M12A"/>
</dbReference>
<evidence type="ECO:0000259" key="13">
    <source>
        <dbReference type="PROSITE" id="PS01180"/>
    </source>
</evidence>
<dbReference type="InterPro" id="IPR000859">
    <property type="entry name" value="CUB_dom"/>
</dbReference>
<proteinExistence type="predicted"/>
<organism evidence="16 17">
    <name type="scientific">Plectus sambesii</name>
    <dbReference type="NCBI Taxonomy" id="2011161"/>
    <lineage>
        <taxon>Eukaryota</taxon>
        <taxon>Metazoa</taxon>
        <taxon>Ecdysozoa</taxon>
        <taxon>Nematoda</taxon>
        <taxon>Chromadorea</taxon>
        <taxon>Plectida</taxon>
        <taxon>Plectina</taxon>
        <taxon>Plectoidea</taxon>
        <taxon>Plectidae</taxon>
        <taxon>Plectus</taxon>
    </lineage>
</organism>
<feature type="binding site" evidence="10">
    <location>
        <position position="207"/>
    </location>
    <ligand>
        <name>Zn(2+)</name>
        <dbReference type="ChEBI" id="CHEBI:29105"/>
        <note>catalytic</note>
    </ligand>
</feature>
<dbReference type="PROSITE" id="PS01180">
    <property type="entry name" value="CUB"/>
    <property type="match status" value="1"/>
</dbReference>
<feature type="active site" evidence="10">
    <location>
        <position position="208"/>
    </location>
</feature>
<dbReference type="PROSITE" id="PS00022">
    <property type="entry name" value="EGF_1"/>
    <property type="match status" value="1"/>
</dbReference>
<feature type="disulfide bond" evidence="8">
    <location>
        <begin position="358"/>
        <end position="385"/>
    </location>
</feature>
<dbReference type="Gene3D" id="2.60.120.290">
    <property type="entry name" value="Spermadhesin, CUB domain"/>
    <property type="match status" value="1"/>
</dbReference>
<dbReference type="SUPFAM" id="SSF49854">
    <property type="entry name" value="Spermadhesin, CUB domain"/>
    <property type="match status" value="1"/>
</dbReference>
<dbReference type="Proteomes" id="UP000887566">
    <property type="component" value="Unplaced"/>
</dbReference>
<keyword evidence="4 10" id="KW-0378">Hydrolase</keyword>
<dbReference type="PRINTS" id="PR00480">
    <property type="entry name" value="ASTACIN"/>
</dbReference>
<dbReference type="PANTHER" id="PTHR10127">
    <property type="entry name" value="DISCOIDIN, CUB, EGF, LAMININ , AND ZINC METALLOPROTEASE DOMAIN CONTAINING"/>
    <property type="match status" value="1"/>
</dbReference>
<feature type="compositionally biased region" description="Basic residues" evidence="12">
    <location>
        <begin position="68"/>
        <end position="78"/>
    </location>
</feature>
<accession>A0A914X5J0</accession>
<evidence type="ECO:0000256" key="11">
    <source>
        <dbReference type="RuleBase" id="RU361183"/>
    </source>
</evidence>
<reference evidence="17" key="1">
    <citation type="submission" date="2022-11" db="UniProtKB">
        <authorList>
            <consortium name="WormBaseParasite"/>
        </authorList>
    </citation>
    <scope>IDENTIFICATION</scope>
</reference>
<dbReference type="SUPFAM" id="SSF55486">
    <property type="entry name" value="Metalloproteases ('zincins'), catalytic domain"/>
    <property type="match status" value="1"/>
</dbReference>
<evidence type="ECO:0000256" key="1">
    <source>
        <dbReference type="ARBA" id="ARBA00022536"/>
    </source>
</evidence>
<keyword evidence="5 10" id="KW-0862">Zinc</keyword>
<dbReference type="InterPro" id="IPR000742">
    <property type="entry name" value="EGF"/>
</dbReference>
<dbReference type="GO" id="GO:0008270">
    <property type="term" value="F:zinc ion binding"/>
    <property type="evidence" value="ECO:0007669"/>
    <property type="project" value="UniProtKB-UniRule"/>
</dbReference>
<dbReference type="InterPro" id="IPR024079">
    <property type="entry name" value="MetalloPept_cat_dom_sf"/>
</dbReference>
<evidence type="ECO:0000313" key="16">
    <source>
        <dbReference type="Proteomes" id="UP000887566"/>
    </source>
</evidence>
<dbReference type="Gene3D" id="3.40.390.10">
    <property type="entry name" value="Collagenase (Catalytic Domain)"/>
    <property type="match status" value="1"/>
</dbReference>
<evidence type="ECO:0000313" key="17">
    <source>
        <dbReference type="WBParaSite" id="PSAMB.scaffold60size89922.g1148.t1"/>
    </source>
</evidence>
<dbReference type="PROSITE" id="PS51864">
    <property type="entry name" value="ASTACIN"/>
    <property type="match status" value="1"/>
</dbReference>
<dbReference type="PROSITE" id="PS50026">
    <property type="entry name" value="EGF_3"/>
    <property type="match status" value="1"/>
</dbReference>
<dbReference type="EC" id="3.4.24.-" evidence="11"/>
<dbReference type="Pfam" id="PF01400">
    <property type="entry name" value="Astacin"/>
    <property type="match status" value="1"/>
</dbReference>
<comment type="caution">
    <text evidence="9">Lacks conserved residue(s) required for the propagation of feature annotation.</text>
</comment>
<name>A0A914X5J0_9BILA</name>
<evidence type="ECO:0000256" key="9">
    <source>
        <dbReference type="PROSITE-ProRule" id="PRU00076"/>
    </source>
</evidence>
<keyword evidence="6 10" id="KW-0482">Metalloprotease</keyword>
<keyword evidence="7 9" id="KW-1015">Disulfide bond</keyword>
<dbReference type="AlphaFoldDB" id="A0A914X5J0"/>
<evidence type="ECO:0000256" key="7">
    <source>
        <dbReference type="ARBA" id="ARBA00023157"/>
    </source>
</evidence>
<evidence type="ECO:0000259" key="15">
    <source>
        <dbReference type="PROSITE" id="PS51864"/>
    </source>
</evidence>
<feature type="region of interest" description="Disordered" evidence="12">
    <location>
        <begin position="60"/>
        <end position="98"/>
    </location>
</feature>